<accession>A0A0P6X1J6</accession>
<name>A0A0P6X1J6_9CHLR</name>
<dbReference type="RefSeq" id="WP_201797733.1">
    <property type="nucleotide sequence ID" value="NZ_DF967971.1"/>
</dbReference>
<keyword evidence="2" id="KW-1185">Reference proteome</keyword>
<dbReference type="AlphaFoldDB" id="A0A0P6X1J6"/>
<reference evidence="1" key="1">
    <citation type="submission" date="2015-07" db="EMBL/GenBank/DDBJ databases">
        <title>Draft genome of Bellilinea caldifistulae DSM 17877.</title>
        <authorList>
            <person name="Hemp J."/>
            <person name="Ward L.M."/>
            <person name="Pace L.A."/>
            <person name="Fischer W.W."/>
        </authorList>
    </citation>
    <scope>NUCLEOTIDE SEQUENCE [LARGE SCALE GENOMIC DNA]</scope>
    <source>
        <strain evidence="1">GOMI-1</strain>
    </source>
</reference>
<evidence type="ECO:0000313" key="1">
    <source>
        <dbReference type="EMBL" id="KPL76287.1"/>
    </source>
</evidence>
<proteinExistence type="predicted"/>
<evidence type="ECO:0008006" key="3">
    <source>
        <dbReference type="Google" id="ProtNLM"/>
    </source>
</evidence>
<dbReference type="Gene3D" id="3.40.50.12580">
    <property type="match status" value="1"/>
</dbReference>
<sequence length="343" mass="39050">MAKRILLIGGSLNQTMMMHKIAQALPEHECVFTPFYAEGLMGWAARHGLLDFTILGGRHRRETEAYLQRHHLPVDFGGQRGNYDLVVTCTDLIVQRNIRKKPIVLVQEGMTEPEGLRYQLVKDLRLPRWLANTAATGLSDQYEAFCVASTGYRDLFIRKGIRPEKIFVTGIPNYDNARQYLENDFPYRGYVLAATSASRETGKLHNRLAFLQRALQIADGRPLFIKLHPNENVELAMLEIKWIAPFARVFTDGNVHHMIANCDALVVENSTVIYTALALGKPVYAEVDVEQARRLLPLQNGGTSAEKIANVCRYILALPERKRRQVMRRYRLQLARQASHVRA</sequence>
<dbReference type="Proteomes" id="UP000050514">
    <property type="component" value="Unassembled WGS sequence"/>
</dbReference>
<dbReference type="SUPFAM" id="SSF53756">
    <property type="entry name" value="UDP-Glycosyltransferase/glycogen phosphorylase"/>
    <property type="match status" value="1"/>
</dbReference>
<dbReference type="PATRIC" id="fig|360411.5.peg.1389"/>
<evidence type="ECO:0000313" key="2">
    <source>
        <dbReference type="Proteomes" id="UP000050514"/>
    </source>
</evidence>
<dbReference type="InterPro" id="IPR043148">
    <property type="entry name" value="TagF_C"/>
</dbReference>
<gene>
    <name evidence="1" type="ORF">AC812_06320</name>
</gene>
<protein>
    <recommendedName>
        <fullName evidence="3">UDP-N-acetyl glucosamine 2-epimerase</fullName>
    </recommendedName>
</protein>
<dbReference type="EMBL" id="LGHJ01000012">
    <property type="protein sequence ID" value="KPL76287.1"/>
    <property type="molecule type" value="Genomic_DNA"/>
</dbReference>
<comment type="caution">
    <text evidence="1">The sequence shown here is derived from an EMBL/GenBank/DDBJ whole genome shotgun (WGS) entry which is preliminary data.</text>
</comment>
<organism evidence="1 2">
    <name type="scientific">Bellilinea caldifistulae</name>
    <dbReference type="NCBI Taxonomy" id="360411"/>
    <lineage>
        <taxon>Bacteria</taxon>
        <taxon>Bacillati</taxon>
        <taxon>Chloroflexota</taxon>
        <taxon>Anaerolineae</taxon>
        <taxon>Anaerolineales</taxon>
        <taxon>Anaerolineaceae</taxon>
        <taxon>Bellilinea</taxon>
    </lineage>
</organism>
<dbReference type="STRING" id="360411.AC812_06320"/>